<accession>A0ABY2KQ95</accession>
<keyword evidence="2" id="KW-0732">Signal</keyword>
<proteinExistence type="predicted"/>
<sequence>MPSLVLSSVCKLARCVCLSMGLALPATAHEVRPAVTDVTVSAETIEIILRAPIEPLIAGMDLAGLEDTNLSPLSDRYDALRVAEPAELEAALRAAWPEIAARITLLAGGTRLDPQIAGVSVPEVGDISLPRDSELRITAALPPDGTPVQIGWDASFGSVVVRQMGGGADAYTAILAGGNLSTALPRAGFATEGALPVFARFVVSGFEHIIPKGLDHILFVLGLFYFAMRLGPLLWQVTAFTLAHTVTLALASLKIVNVPATIVEPMIAASIVYVAVENILGGKTENVGRARVAVVFGFGLLHGLGFASVLSDVGLPEGRFVIALIGFNIGVELGQLAVIAIAFLLFAMPFGRQPWYRSVIAIPASFLIAGIGAWWTFERVFL</sequence>
<evidence type="ECO:0000313" key="4">
    <source>
        <dbReference type="Proteomes" id="UP000297741"/>
    </source>
</evidence>
<dbReference type="Pfam" id="PF13795">
    <property type="entry name" value="HupE_UreJ_2"/>
    <property type="match status" value="1"/>
</dbReference>
<evidence type="ECO:0000256" key="1">
    <source>
        <dbReference type="SAM" id="Phobius"/>
    </source>
</evidence>
<comment type="caution">
    <text evidence="3">The sequence shown here is derived from an EMBL/GenBank/DDBJ whole genome shotgun (WGS) entry which is preliminary data.</text>
</comment>
<feature type="transmembrane region" description="Helical" evidence="1">
    <location>
        <begin position="262"/>
        <end position="280"/>
    </location>
</feature>
<gene>
    <name evidence="3" type="ORF">EEB11_04830</name>
</gene>
<keyword evidence="1" id="KW-0472">Membrane</keyword>
<feature type="signal peptide" evidence="2">
    <location>
        <begin position="1"/>
        <end position="28"/>
    </location>
</feature>
<feature type="transmembrane region" description="Helical" evidence="1">
    <location>
        <begin position="292"/>
        <end position="310"/>
    </location>
</feature>
<keyword evidence="4" id="KW-1185">Reference proteome</keyword>
<feature type="transmembrane region" description="Helical" evidence="1">
    <location>
        <begin position="359"/>
        <end position="377"/>
    </location>
</feature>
<reference evidence="3 4" key="1">
    <citation type="submission" date="2018-11" db="EMBL/GenBank/DDBJ databases">
        <title>Tabrizicola sp. isolated from sediment of alpine lake.</title>
        <authorList>
            <person name="Liu Z."/>
        </authorList>
    </citation>
    <scope>NUCLEOTIDE SEQUENCE [LARGE SCALE GENOMIC DNA]</scope>
    <source>
        <strain evidence="3 4">DRYC-M-16</strain>
    </source>
</reference>
<evidence type="ECO:0000313" key="3">
    <source>
        <dbReference type="EMBL" id="TGD44880.1"/>
    </source>
</evidence>
<feature type="transmembrane region" description="Helical" evidence="1">
    <location>
        <begin position="322"/>
        <end position="347"/>
    </location>
</feature>
<keyword evidence="1" id="KW-0812">Transmembrane</keyword>
<dbReference type="InterPro" id="IPR032809">
    <property type="entry name" value="Put_HupE_UreJ"/>
</dbReference>
<keyword evidence="1" id="KW-1133">Transmembrane helix</keyword>
<dbReference type="EMBL" id="RPEM01000002">
    <property type="protein sequence ID" value="TGD44880.1"/>
    <property type="molecule type" value="Genomic_DNA"/>
</dbReference>
<evidence type="ECO:0000256" key="2">
    <source>
        <dbReference type="SAM" id="SignalP"/>
    </source>
</evidence>
<name>A0ABY2KQ95_9RHOB</name>
<protein>
    <submittedName>
        <fullName evidence="3">HupE/UreJ family protein</fullName>
    </submittedName>
</protein>
<dbReference type="Proteomes" id="UP000297741">
    <property type="component" value="Unassembled WGS sequence"/>
</dbReference>
<feature type="chain" id="PRO_5047311189" evidence="2">
    <location>
        <begin position="29"/>
        <end position="382"/>
    </location>
</feature>
<organism evidence="3 4">
    <name type="scientific">Pseudotabrizicola sediminis</name>
    <dbReference type="NCBI Taxonomy" id="2486418"/>
    <lineage>
        <taxon>Bacteria</taxon>
        <taxon>Pseudomonadati</taxon>
        <taxon>Pseudomonadota</taxon>
        <taxon>Alphaproteobacteria</taxon>
        <taxon>Rhodobacterales</taxon>
        <taxon>Paracoccaceae</taxon>
        <taxon>Pseudotabrizicola</taxon>
    </lineage>
</organism>